<name>A5YSQ3_9EURY</name>
<sequence>MTTERDPLRVFFFGDSICFGQGVALHKGWVPRISAELSDCKPKSDRETLVINSAVNGDTTRKALERMGYDVQSHGVDIIVIQFGMNDCNIWESNKGLPRVSPDSFETNLEEIVTRARNFGARRVFLHTNHPTLKTDPLPNTEIPYEWQNQRYNEIIRNVANRDNDIVLHDVESKFREKIQESEMSLNELVLPDNLHLSEQGHDLYFEFVLPQIQAAVQQLLDE</sequence>
<dbReference type="SUPFAM" id="SSF52266">
    <property type="entry name" value="SGNH hydrolase"/>
    <property type="match status" value="1"/>
</dbReference>
<proteinExistence type="predicted"/>
<accession>A5YSQ3</accession>
<dbReference type="Gene3D" id="3.40.50.1110">
    <property type="entry name" value="SGNH hydrolase"/>
    <property type="match status" value="1"/>
</dbReference>
<feature type="domain" description="SGNH hydrolase-type esterase" evidence="1">
    <location>
        <begin position="12"/>
        <end position="204"/>
    </location>
</feature>
<dbReference type="PANTHER" id="PTHR30383">
    <property type="entry name" value="THIOESTERASE 1/PROTEASE 1/LYSOPHOSPHOLIPASE L1"/>
    <property type="match status" value="1"/>
</dbReference>
<reference evidence="2" key="1">
    <citation type="journal article" date="2007" name="ISME J.">
        <title>Genomic plasticity in prokaryotes: the case of the square haloarchaeon.</title>
        <authorList>
            <person name="Cuadros-Orellana S."/>
            <person name="Martin-Cuadrado A.B."/>
            <person name="Legault B."/>
            <person name="D'Auria G."/>
            <person name="Zhaxybayeva O."/>
            <person name="Papke R.T."/>
            <person name="Rodriguez-Valera F."/>
        </authorList>
    </citation>
    <scope>NUCLEOTIDE SEQUENCE</scope>
</reference>
<dbReference type="AlphaFoldDB" id="A5YSQ3"/>
<dbReference type="Pfam" id="PF13472">
    <property type="entry name" value="Lipase_GDSL_2"/>
    <property type="match status" value="1"/>
</dbReference>
<dbReference type="InterPro" id="IPR036514">
    <property type="entry name" value="SGNH_hydro_sf"/>
</dbReference>
<evidence type="ECO:0000313" key="2">
    <source>
        <dbReference type="EMBL" id="ABQ76010.1"/>
    </source>
</evidence>
<evidence type="ECO:0000259" key="1">
    <source>
        <dbReference type="Pfam" id="PF13472"/>
    </source>
</evidence>
<dbReference type="EMBL" id="EF583995">
    <property type="protein sequence ID" value="ABQ76010.1"/>
    <property type="molecule type" value="Genomic_DNA"/>
</dbReference>
<protein>
    <submittedName>
        <fullName evidence="2">Lipolytic enzyme, G-D-S-L</fullName>
    </submittedName>
</protein>
<dbReference type="InterPro" id="IPR013830">
    <property type="entry name" value="SGNH_hydro"/>
</dbReference>
<organism evidence="2">
    <name type="scientific">uncultured haloarchaeon</name>
    <dbReference type="NCBI Taxonomy" id="160804"/>
    <lineage>
        <taxon>Archaea</taxon>
        <taxon>Methanobacteriati</taxon>
        <taxon>Methanobacteriota</taxon>
        <taxon>Stenosarchaea group</taxon>
        <taxon>Halobacteria</taxon>
        <taxon>Halobacteriales</taxon>
        <taxon>Halobacteriaceae</taxon>
        <taxon>environmental samples</taxon>
    </lineage>
</organism>
<dbReference type="InterPro" id="IPR051532">
    <property type="entry name" value="Ester_Hydrolysis_Enzymes"/>
</dbReference>
<dbReference type="PANTHER" id="PTHR30383:SF5">
    <property type="entry name" value="SGNH HYDROLASE-TYPE ESTERASE DOMAIN-CONTAINING PROTEIN"/>
    <property type="match status" value="1"/>
</dbReference>
<dbReference type="GO" id="GO:0004622">
    <property type="term" value="F:phosphatidylcholine lysophospholipase activity"/>
    <property type="evidence" value="ECO:0007669"/>
    <property type="project" value="TreeGrafter"/>
</dbReference>